<organism evidence="2 3">
    <name type="scientific">Niallia taxi</name>
    <dbReference type="NCBI Taxonomy" id="2499688"/>
    <lineage>
        <taxon>Bacteria</taxon>
        <taxon>Bacillati</taxon>
        <taxon>Bacillota</taxon>
        <taxon>Bacilli</taxon>
        <taxon>Bacillales</taxon>
        <taxon>Bacillaceae</taxon>
        <taxon>Niallia</taxon>
    </lineage>
</organism>
<accession>A0A437KCR1</accession>
<dbReference type="GeneID" id="87616887"/>
<dbReference type="Proteomes" id="UP000288024">
    <property type="component" value="Unassembled WGS sequence"/>
</dbReference>
<protein>
    <submittedName>
        <fullName evidence="2">Cupin domain-containing protein</fullName>
    </submittedName>
</protein>
<dbReference type="InterPro" id="IPR047121">
    <property type="entry name" value="YjiB-like"/>
</dbReference>
<dbReference type="AlphaFoldDB" id="A0A437KCR1"/>
<evidence type="ECO:0000313" key="3">
    <source>
        <dbReference type="Proteomes" id="UP000288024"/>
    </source>
</evidence>
<dbReference type="PANTHER" id="PTHR36448">
    <property type="entry name" value="BLR7373 PROTEIN"/>
    <property type="match status" value="1"/>
</dbReference>
<dbReference type="EMBL" id="RZTZ01000003">
    <property type="protein sequence ID" value="RVT63777.1"/>
    <property type="molecule type" value="Genomic_DNA"/>
</dbReference>
<dbReference type="Gene3D" id="2.60.120.10">
    <property type="entry name" value="Jelly Rolls"/>
    <property type="match status" value="1"/>
</dbReference>
<dbReference type="InterPro" id="IPR014710">
    <property type="entry name" value="RmlC-like_jellyroll"/>
</dbReference>
<evidence type="ECO:0000313" key="2">
    <source>
        <dbReference type="EMBL" id="RVT63777.1"/>
    </source>
</evidence>
<reference evidence="2 3" key="1">
    <citation type="submission" date="2019-01" db="EMBL/GenBank/DDBJ databases">
        <title>Bacillus sp. M5HDSG1-1, whole genome shotgun sequence.</title>
        <authorList>
            <person name="Tuo L."/>
        </authorList>
    </citation>
    <scope>NUCLEOTIDE SEQUENCE [LARGE SCALE GENOMIC DNA]</scope>
    <source>
        <strain evidence="2 3">M5HDSG1-1</strain>
    </source>
</reference>
<dbReference type="Pfam" id="PF07883">
    <property type="entry name" value="Cupin_2"/>
    <property type="match status" value="1"/>
</dbReference>
<dbReference type="InterPro" id="IPR013096">
    <property type="entry name" value="Cupin_2"/>
</dbReference>
<comment type="caution">
    <text evidence="2">The sequence shown here is derived from an EMBL/GenBank/DDBJ whole genome shotgun (WGS) entry which is preliminary data.</text>
</comment>
<dbReference type="InterPro" id="IPR011051">
    <property type="entry name" value="RmlC_Cupin_sf"/>
</dbReference>
<sequence>MARDVTLYYFEPSGFIPNNPTFPVLHYKQVFKHNEHNIGKIFRSHNWRNSWVDGIFSYHHYHSDSHEALGIMKGSALLQLGGEHGSKVILNAGDVLVIPAGTGHKKLSGTPDLQVLGAYPNGQHYNTKRDTEEDFLHSTEEIINAPFPLKDPVFGARGPLTEIWKRNQE</sequence>
<feature type="domain" description="Cupin type-2" evidence="1">
    <location>
        <begin position="59"/>
        <end position="105"/>
    </location>
</feature>
<dbReference type="RefSeq" id="WP_127738253.1">
    <property type="nucleotide sequence ID" value="NZ_CAJCKN010000017.1"/>
</dbReference>
<keyword evidence="3" id="KW-1185">Reference proteome</keyword>
<dbReference type="SUPFAM" id="SSF51182">
    <property type="entry name" value="RmlC-like cupins"/>
    <property type="match status" value="1"/>
</dbReference>
<gene>
    <name evidence="2" type="ORF">EM808_10985</name>
</gene>
<evidence type="ECO:0000259" key="1">
    <source>
        <dbReference type="Pfam" id="PF07883"/>
    </source>
</evidence>
<proteinExistence type="predicted"/>
<name>A0A437KCR1_9BACI</name>
<dbReference type="CDD" id="cd02219">
    <property type="entry name" value="cupin_YjlB-like"/>
    <property type="match status" value="1"/>
</dbReference>
<dbReference type="InterPro" id="IPR014500">
    <property type="entry name" value="UCP019307_cupin"/>
</dbReference>
<dbReference type="PIRSF" id="PIRSF019307">
    <property type="entry name" value="UCP019307"/>
    <property type="match status" value="1"/>
</dbReference>
<dbReference type="PANTHER" id="PTHR36448:SF2">
    <property type="entry name" value="CUPIN TYPE-1 DOMAIN-CONTAINING PROTEIN"/>
    <property type="match status" value="1"/>
</dbReference>